<gene>
    <name evidence="1" type="ORF">BV133_3009</name>
    <name evidence="2" type="ORF">BVIRIDIS_11820</name>
</gene>
<sequence>MSDGKITATCTKCNVELSVANIDDDNSLVVCPQCGTEFGKWGEVKTKLKAMLADKFKDTPWIKGR</sequence>
<reference evidence="3" key="3">
    <citation type="journal article" date="2016" name="Genome Announc.">
        <title>Revised genome sequence of the purple photosynthetic bacterium Blastochloris viridis.</title>
        <authorList>
            <person name="Liu L.N."/>
            <person name="Faulkner M."/>
            <person name="Liu X."/>
            <person name="Huang F."/>
            <person name="Darby A.C."/>
            <person name="Hall N."/>
        </authorList>
    </citation>
    <scope>NUCLEOTIDE SEQUENCE [LARGE SCALE GENOMIC DNA]</scope>
    <source>
        <strain evidence="3">ATCC 19567 / DSM 133 / F</strain>
    </source>
</reference>
<proteinExistence type="predicted"/>
<dbReference type="EMBL" id="LN907867">
    <property type="protein sequence ID" value="CUU42175.1"/>
    <property type="molecule type" value="Genomic_DNA"/>
</dbReference>
<evidence type="ECO:0008006" key="4">
    <source>
        <dbReference type="Google" id="ProtNLM"/>
    </source>
</evidence>
<dbReference type="Gene3D" id="2.20.28.160">
    <property type="match status" value="1"/>
</dbReference>
<dbReference type="EMBL" id="AP014854">
    <property type="protein sequence ID" value="BAS00603.1"/>
    <property type="molecule type" value="Genomic_DNA"/>
</dbReference>
<protein>
    <recommendedName>
        <fullName evidence="4">Lysine biosynthesis protein LysW</fullName>
    </recommendedName>
</protein>
<evidence type="ECO:0000313" key="3">
    <source>
        <dbReference type="Proteomes" id="UP000065734"/>
    </source>
</evidence>
<reference evidence="1" key="1">
    <citation type="journal article" date="2015" name="Genome Announc.">
        <title>Complete Genome Sequence of the Bacteriochlorophyll b-Producing Photosynthetic Bacterium Blastochloris viridis.</title>
        <authorList>
            <person name="Tsukatani Y."/>
            <person name="Hirose Y."/>
            <person name="Harada J."/>
            <person name="Misawa N."/>
            <person name="Mori K."/>
            <person name="Inoue K."/>
            <person name="Tamiaki H."/>
        </authorList>
    </citation>
    <scope>NUCLEOTIDE SEQUENCE [LARGE SCALE GENOMIC DNA]</scope>
    <source>
        <strain evidence="1">DSM 133</strain>
    </source>
</reference>
<dbReference type="STRING" id="1079.BVIR_1737"/>
<keyword evidence="3" id="KW-1185">Reference proteome</keyword>
<evidence type="ECO:0000313" key="1">
    <source>
        <dbReference type="EMBL" id="BAS00603.1"/>
    </source>
</evidence>
<organism evidence="2 3">
    <name type="scientific">Blastochloris viridis</name>
    <name type="common">Rhodopseudomonas viridis</name>
    <dbReference type="NCBI Taxonomy" id="1079"/>
    <lineage>
        <taxon>Bacteria</taxon>
        <taxon>Pseudomonadati</taxon>
        <taxon>Pseudomonadota</taxon>
        <taxon>Alphaproteobacteria</taxon>
        <taxon>Hyphomicrobiales</taxon>
        <taxon>Blastochloridaceae</taxon>
        <taxon>Blastochloris</taxon>
    </lineage>
</organism>
<accession>A0A0H5BEG2</accession>
<dbReference type="KEGG" id="bvr:BVIR_1737"/>
<dbReference type="RefSeq" id="WP_060833001.1">
    <property type="nucleotide sequence ID" value="NZ_AP014854.2"/>
</dbReference>
<reference evidence="2" key="2">
    <citation type="submission" date="2015-11" db="EMBL/GenBank/DDBJ databases">
        <authorList>
            <person name="Zhang Y."/>
            <person name="Guo Z."/>
        </authorList>
    </citation>
    <scope>NUCLEOTIDE SEQUENCE</scope>
    <source>
        <strain evidence="2">1</strain>
    </source>
</reference>
<dbReference type="AlphaFoldDB" id="A0A0H5BEG2"/>
<dbReference type="OrthoDB" id="9954957at2"/>
<name>A0A0H5BEG2_BLAVI</name>
<evidence type="ECO:0000313" key="2">
    <source>
        <dbReference type="EMBL" id="CUU42175.1"/>
    </source>
</evidence>
<dbReference type="Proteomes" id="UP000065734">
    <property type="component" value="Chromosome I"/>
</dbReference>